<evidence type="ECO:0000259" key="1">
    <source>
        <dbReference type="Pfam" id="PF10593"/>
    </source>
</evidence>
<evidence type="ECO:0000313" key="3">
    <source>
        <dbReference type="Proteomes" id="UP000617531"/>
    </source>
</evidence>
<dbReference type="AlphaFoldDB" id="A0A8J3M137"/>
<reference evidence="2" key="1">
    <citation type="journal article" date="2014" name="Int. J. Syst. Evol. Microbiol.">
        <title>Complete genome sequence of Corynebacterium casei LMG S-19264T (=DSM 44701T), isolated from a smear-ripened cheese.</title>
        <authorList>
            <consortium name="US DOE Joint Genome Institute (JGI-PGF)"/>
            <person name="Walter F."/>
            <person name="Albersmeier A."/>
            <person name="Kalinowski J."/>
            <person name="Ruckert C."/>
        </authorList>
    </citation>
    <scope>NUCLEOTIDE SEQUENCE</scope>
    <source>
        <strain evidence="2">CGMCC 1.16548</strain>
    </source>
</reference>
<name>A0A8J3M137_9MICO</name>
<dbReference type="EMBL" id="BNAI01000001">
    <property type="protein sequence ID" value="GHF11786.1"/>
    <property type="molecule type" value="Genomic_DNA"/>
</dbReference>
<gene>
    <name evidence="2" type="ORF">GCM10011600_11420</name>
</gene>
<dbReference type="GO" id="GO:0004519">
    <property type="term" value="F:endonuclease activity"/>
    <property type="evidence" value="ECO:0007669"/>
    <property type="project" value="UniProtKB-KW"/>
</dbReference>
<keyword evidence="3" id="KW-1185">Reference proteome</keyword>
<organism evidence="2 3">
    <name type="scientific">Pseudolysinimonas yzui</name>
    <dbReference type="NCBI Taxonomy" id="2708254"/>
    <lineage>
        <taxon>Bacteria</taxon>
        <taxon>Bacillati</taxon>
        <taxon>Actinomycetota</taxon>
        <taxon>Actinomycetes</taxon>
        <taxon>Micrococcales</taxon>
        <taxon>Microbacteriaceae</taxon>
        <taxon>Pseudolysinimonas</taxon>
    </lineage>
</organism>
<sequence>MTQSRPDWADGLTNALTGIRHAPKPILRLLEIHAGRLVSEAEFAEFVTSAAENDPALVQLRLDVAGWDSDESLDTTATVDGPTPPHTAARRDAICRALELEDMGITALTRRVPIFEKAAIVISKKFEPWYREARKKRTTVYWDDYETYLRDVKKWEAEAIASLDQTTTDVIERLSDPTRAEIKQTKGLVVGYVQSGKTANFTGVVAKAVDAGYRLIIVLTGTIEILRAQTQRRMDMELMGVENILAGQDPSDATVAKELDYQQDEDWIAQKFVRHGAALEQQGVVHISRVTTHRDDYKRLPQGLTRLKFLRTDKSKLLNDESNLFNTDAYVAVIKKNSAPLTKLIKDLTPLKDDLAQLPVLIIDDESDQASVDTTNPDKFDKPSADDRKRSTINKLITQILQLCPRAQYVGYTATPFANVFVDPDDERDLFPADFVLSLRRPPGYMGVQDFHDVGKRWDDDDKTIATSNELAYVRSLVGDAEHDPDARRSEIQAALDAWVLSGAIKKYRESVSDLRYRHHTMLVHESVSRADHSDAASDVRTIWKTSGFASADGLARLQRLFESDFAPVMEARAEGSPVPASFGAIRPYVADALQEMTSDGDPILVVNSDKAIQDQQKKLDFEADKVWRILVGGTQLSRGFTVEGLTVSYFRRKAGQADTLMQAGRWFGFRPGYRDLVRLYIRRDQTVDLYEAFEALLLDEEALRDELRVYEGFDEDGMPLVEPRQIPPLVSQHLPWLRPTARNKMWNAVIESKAAASGVQDRYSVPPRGDAGNERNLLGVASTFVGSASSDVGLQYVLADGSMGVVDSKFGVLSAAEFLHLFQKLEWHPQYEEVVRPFTTFLEKATNDGRINEWAVVWPQPSKTVGRIKLSGVDAPVIRRGRRTGGRIDFVGSDQKHRSAVEPIARGEAVVGLAGAEGRGVALLYLVDDRDQGSPDELNLTNVIPLISMAVPTSSTPHKRDLIQWTVRVKAKSEDAVVEKD</sequence>
<protein>
    <submittedName>
        <fullName evidence="2">Endonuclease</fullName>
    </submittedName>
</protein>
<evidence type="ECO:0000313" key="2">
    <source>
        <dbReference type="EMBL" id="GHF11786.1"/>
    </source>
</evidence>
<feature type="domain" description="Putative endonuclease Z1" evidence="1">
    <location>
        <begin position="492"/>
        <end position="734"/>
    </location>
</feature>
<proteinExistence type="predicted"/>
<reference evidence="2" key="2">
    <citation type="submission" date="2020-09" db="EMBL/GenBank/DDBJ databases">
        <authorList>
            <person name="Sun Q."/>
            <person name="Zhou Y."/>
        </authorList>
    </citation>
    <scope>NUCLEOTIDE SEQUENCE</scope>
    <source>
        <strain evidence="2">CGMCC 1.16548</strain>
    </source>
</reference>
<dbReference type="RefSeq" id="WP_191282392.1">
    <property type="nucleotide sequence ID" value="NZ_BNAI01000001.1"/>
</dbReference>
<keyword evidence="2" id="KW-0540">Nuclease</keyword>
<accession>A0A8J3M137</accession>
<keyword evidence="2" id="KW-0255">Endonuclease</keyword>
<dbReference type="Pfam" id="PF10593">
    <property type="entry name" value="Z1"/>
    <property type="match status" value="1"/>
</dbReference>
<comment type="caution">
    <text evidence="2">The sequence shown here is derived from an EMBL/GenBank/DDBJ whole genome shotgun (WGS) entry which is preliminary data.</text>
</comment>
<keyword evidence="2" id="KW-0378">Hydrolase</keyword>
<dbReference type="Proteomes" id="UP000617531">
    <property type="component" value="Unassembled WGS sequence"/>
</dbReference>
<dbReference type="InterPro" id="IPR018310">
    <property type="entry name" value="Put_endonuclease_Z1-dom"/>
</dbReference>